<evidence type="ECO:0000259" key="1">
    <source>
        <dbReference type="SMART" id="SM01007"/>
    </source>
</evidence>
<dbReference type="EMBL" id="KN832871">
    <property type="protein sequence ID" value="KIN05649.1"/>
    <property type="molecule type" value="Genomic_DNA"/>
</dbReference>
<evidence type="ECO:0000313" key="3">
    <source>
        <dbReference type="Proteomes" id="UP000054321"/>
    </source>
</evidence>
<dbReference type="OrthoDB" id="3238794at2759"/>
<dbReference type="Gene3D" id="3.40.225.10">
    <property type="entry name" value="Class II aldolase/adducin N-terminal domain"/>
    <property type="match status" value="1"/>
</dbReference>
<dbReference type="AlphaFoldDB" id="A0A0C3D327"/>
<reference evidence="3" key="2">
    <citation type="submission" date="2015-01" db="EMBL/GenBank/DDBJ databases">
        <title>Evolutionary Origins and Diversification of the Mycorrhizal Mutualists.</title>
        <authorList>
            <consortium name="DOE Joint Genome Institute"/>
            <consortium name="Mycorrhizal Genomics Consortium"/>
            <person name="Kohler A."/>
            <person name="Kuo A."/>
            <person name="Nagy L.G."/>
            <person name="Floudas D."/>
            <person name="Copeland A."/>
            <person name="Barry K.W."/>
            <person name="Cichocki N."/>
            <person name="Veneault-Fourrey C."/>
            <person name="LaButti K."/>
            <person name="Lindquist E.A."/>
            <person name="Lipzen A."/>
            <person name="Lundell T."/>
            <person name="Morin E."/>
            <person name="Murat C."/>
            <person name="Riley R."/>
            <person name="Ohm R."/>
            <person name="Sun H."/>
            <person name="Tunlid A."/>
            <person name="Henrissat B."/>
            <person name="Grigoriev I.V."/>
            <person name="Hibbett D.S."/>
            <person name="Martin F."/>
        </authorList>
    </citation>
    <scope>NUCLEOTIDE SEQUENCE [LARGE SCALE GENOMIC DNA]</scope>
    <source>
        <strain evidence="3">Zn</strain>
    </source>
</reference>
<dbReference type="InterPro" id="IPR051017">
    <property type="entry name" value="Aldolase-II_Adducin_sf"/>
</dbReference>
<evidence type="ECO:0000313" key="2">
    <source>
        <dbReference type="EMBL" id="KIN05649.1"/>
    </source>
</evidence>
<dbReference type="STRING" id="913774.A0A0C3D327"/>
<dbReference type="SUPFAM" id="SSF53639">
    <property type="entry name" value="AraD/HMP-PK domain-like"/>
    <property type="match status" value="1"/>
</dbReference>
<reference evidence="2 3" key="1">
    <citation type="submission" date="2014-04" db="EMBL/GenBank/DDBJ databases">
        <authorList>
            <consortium name="DOE Joint Genome Institute"/>
            <person name="Kuo A."/>
            <person name="Martino E."/>
            <person name="Perotto S."/>
            <person name="Kohler A."/>
            <person name="Nagy L.G."/>
            <person name="Floudas D."/>
            <person name="Copeland A."/>
            <person name="Barry K.W."/>
            <person name="Cichocki N."/>
            <person name="Veneault-Fourrey C."/>
            <person name="LaButti K."/>
            <person name="Lindquist E.A."/>
            <person name="Lipzen A."/>
            <person name="Lundell T."/>
            <person name="Morin E."/>
            <person name="Murat C."/>
            <person name="Sun H."/>
            <person name="Tunlid A."/>
            <person name="Henrissat B."/>
            <person name="Grigoriev I.V."/>
            <person name="Hibbett D.S."/>
            <person name="Martin F."/>
            <person name="Nordberg H.P."/>
            <person name="Cantor M.N."/>
            <person name="Hua S.X."/>
        </authorList>
    </citation>
    <scope>NUCLEOTIDE SEQUENCE [LARGE SCALE GENOMIC DNA]</scope>
    <source>
        <strain evidence="2 3">Zn</strain>
    </source>
</reference>
<dbReference type="FunFam" id="3.40.225.10:FF:000009">
    <property type="entry name" value="Class II aldolase/adducin N-terminal"/>
    <property type="match status" value="1"/>
</dbReference>
<dbReference type="GO" id="GO:0051015">
    <property type="term" value="F:actin filament binding"/>
    <property type="evidence" value="ECO:0007669"/>
    <property type="project" value="TreeGrafter"/>
</dbReference>
<name>A0A0C3D327_OIDMZ</name>
<gene>
    <name evidence="2" type="ORF">OIDMADRAFT_100620</name>
</gene>
<protein>
    <recommendedName>
        <fullName evidence="1">Class II aldolase/adducin N-terminal domain-containing protein</fullName>
    </recommendedName>
</protein>
<accession>A0A0C3D327</accession>
<dbReference type="InParanoid" id="A0A0C3D327"/>
<dbReference type="SMART" id="SM01007">
    <property type="entry name" value="Aldolase_II"/>
    <property type="match status" value="1"/>
</dbReference>
<feature type="domain" description="Class II aldolase/adducin N-terminal" evidence="1">
    <location>
        <begin position="63"/>
        <end position="247"/>
    </location>
</feature>
<dbReference type="PANTHER" id="PTHR10672:SF25">
    <property type="entry name" value="MEIOTICALLY UP-REGULATED GENE 14 PROTEIN"/>
    <property type="match status" value="1"/>
</dbReference>
<proteinExistence type="predicted"/>
<dbReference type="Pfam" id="PF00596">
    <property type="entry name" value="Aldolase_II"/>
    <property type="match status" value="1"/>
</dbReference>
<sequence>MAPSATTTIVTPSTKTQVSVAPETHVHGAEDKTPLEAISHGPLIQPGIPTFSSHAEHRRHILIHTAAVFRDFARKGFTEGMSGHISVRDPEFPNYIWMNALGRHFGMMTAGDLICLDMFTGKVVGGNKAKTANAAGFFIHSEIHKARPDVHAVCHAHTNAGRAWSAFGTGLEMLNQDICTLYDSIAVYASYGGIVFAEEEGRNIAKALGEKNKVAILLNHGLLSTGSTVDEAGFLFGLLDRGCAIQLQIEAARAGNPSLVKHVISDEEAAYNFKMASEKNSLYAEAQPDLEYEMEVAGPGVIERGVEDMKVDHGL</sequence>
<dbReference type="GO" id="GO:0005856">
    <property type="term" value="C:cytoskeleton"/>
    <property type="evidence" value="ECO:0007669"/>
    <property type="project" value="TreeGrafter"/>
</dbReference>
<dbReference type="InterPro" id="IPR036409">
    <property type="entry name" value="Aldolase_II/adducin_N_sf"/>
</dbReference>
<keyword evidence="3" id="KW-1185">Reference proteome</keyword>
<dbReference type="HOGENOM" id="CLU_006033_1_2_1"/>
<organism evidence="2 3">
    <name type="scientific">Oidiodendron maius (strain Zn)</name>
    <dbReference type="NCBI Taxonomy" id="913774"/>
    <lineage>
        <taxon>Eukaryota</taxon>
        <taxon>Fungi</taxon>
        <taxon>Dikarya</taxon>
        <taxon>Ascomycota</taxon>
        <taxon>Pezizomycotina</taxon>
        <taxon>Leotiomycetes</taxon>
        <taxon>Leotiomycetes incertae sedis</taxon>
        <taxon>Myxotrichaceae</taxon>
        <taxon>Oidiodendron</taxon>
    </lineage>
</organism>
<dbReference type="Proteomes" id="UP000054321">
    <property type="component" value="Unassembled WGS sequence"/>
</dbReference>
<dbReference type="InterPro" id="IPR001303">
    <property type="entry name" value="Aldolase_II/adducin_N"/>
</dbReference>
<dbReference type="PANTHER" id="PTHR10672">
    <property type="entry name" value="ADDUCIN"/>
    <property type="match status" value="1"/>
</dbReference>